<dbReference type="InterPro" id="IPR019734">
    <property type="entry name" value="TPR_rpt"/>
</dbReference>
<dbReference type="SUPFAM" id="SSF51126">
    <property type="entry name" value="Pectin lyase-like"/>
    <property type="match status" value="1"/>
</dbReference>
<dbReference type="InterPro" id="IPR008517">
    <property type="entry name" value="GNA1162-like"/>
</dbReference>
<dbReference type="Gene3D" id="2.60.40.10">
    <property type="entry name" value="Immunoglobulins"/>
    <property type="match status" value="1"/>
</dbReference>
<dbReference type="Gene3D" id="2.160.20.10">
    <property type="entry name" value="Single-stranded right-handed beta-helix, Pectin lyase-like"/>
    <property type="match status" value="1"/>
</dbReference>
<dbReference type="SMART" id="SM00028">
    <property type="entry name" value="TPR"/>
    <property type="match status" value="2"/>
</dbReference>
<evidence type="ECO:0000256" key="1">
    <source>
        <dbReference type="ARBA" id="ARBA00022737"/>
    </source>
</evidence>
<dbReference type="Pfam" id="PF05048">
    <property type="entry name" value="NosD"/>
    <property type="match status" value="1"/>
</dbReference>
<dbReference type="Pfam" id="PF13432">
    <property type="entry name" value="TPR_16"/>
    <property type="match status" value="1"/>
</dbReference>
<name>A0A2J6WIE7_9BACT</name>
<dbReference type="Proteomes" id="UP000242288">
    <property type="component" value="Unassembled WGS sequence"/>
</dbReference>
<dbReference type="Pfam" id="PF05643">
    <property type="entry name" value="GNA1162-like"/>
    <property type="match status" value="1"/>
</dbReference>
<evidence type="ECO:0000259" key="5">
    <source>
        <dbReference type="Pfam" id="PF05048"/>
    </source>
</evidence>
<keyword evidence="2 3" id="KW-0802">TPR repeat</keyword>
<dbReference type="InterPro" id="IPR036116">
    <property type="entry name" value="FN3_sf"/>
</dbReference>
<dbReference type="InterPro" id="IPR012334">
    <property type="entry name" value="Pectin_lyas_fold"/>
</dbReference>
<dbReference type="PROSITE" id="PS51257">
    <property type="entry name" value="PROKAR_LIPOPROTEIN"/>
    <property type="match status" value="1"/>
</dbReference>
<feature type="repeat" description="TPR" evidence="3">
    <location>
        <begin position="712"/>
        <end position="745"/>
    </location>
</feature>
<proteinExistence type="predicted"/>
<dbReference type="Gene3D" id="3.40.50.10610">
    <property type="entry name" value="ABC-type transport auxiliary lipoprotein component"/>
    <property type="match status" value="1"/>
</dbReference>
<dbReference type="PROSITE" id="PS50005">
    <property type="entry name" value="TPR"/>
    <property type="match status" value="2"/>
</dbReference>
<dbReference type="AlphaFoldDB" id="A0A2J6WIE7"/>
<keyword evidence="4" id="KW-0732">Signal</keyword>
<dbReference type="InterPro" id="IPR051012">
    <property type="entry name" value="CellSynth/LPSAsmb/PSIAsmb"/>
</dbReference>
<sequence>MKKPLFALFIVLFIASCATMPEVKKESHQTEISEEELPKTVAILPFENKTEELGIANQVRKAFYNHFSSKPYRDIELSIVDEKIIQLEKSKGKNILEIPPKEICEALGCDGLIYGRVTDYKKIYAVAYSQLGIEAEVWMINTRTGKEVLRLKDSVRYHEGGIPLSPLSAVMTAISTAMNIRDIQQVRMLNELCYKFNEKIPSPSGIVEERPVIKEVITNAKDSPFGKGKIIKVGLEGDRGMVASFDIGNFKRGISMKETQPGIYIGEYVVMPDDNVKEVPIIISLRKPGGYETQWIDVSGFITIDTTAPPQVTGLRAKGFHDRIEVSWQALKNIPDLKGYKVLRSEQPLTGFQEIARVELNLFEDRALEHGKVYYYRVIAYDTAGNESEIQDAVKASLTTRQPQIISGTIEKDTVLSGIYIVKNSFRIPKGLTLTVEPETRIMFHEDSELIVEGKIVIDAKDASVEFISATDKKWRGIAVKEGEVNINGFRLKNAHTGLILNSARGFVENGVITDCDTGILISGMPSASIKNSTISGNKIGIELVRTSSAISMNTIFQNETGIKINEFSGDLKDNNIYDNNVNISSETILKIAANYFGSINIDEMKLKNIQVSSVYNLRIPEGKVINAIANPYSTLSQQERQKKATEFVIEGGNYFRQRNYGKAVTLFEEALKAQPTAEVYYYIAICYQEMREDEKALNYLKEGVEKFPKDSTLQRSLGLMYYQRGMEDEAKRVFEEVLRLNPEDRQIKFLMERLIIK</sequence>
<dbReference type="InterPro" id="IPR007742">
    <property type="entry name" value="NosD_dom"/>
</dbReference>
<dbReference type="SUPFAM" id="SSF48452">
    <property type="entry name" value="TPR-like"/>
    <property type="match status" value="1"/>
</dbReference>
<evidence type="ECO:0000256" key="2">
    <source>
        <dbReference type="ARBA" id="ARBA00022803"/>
    </source>
</evidence>
<gene>
    <name evidence="6" type="ORF">C0186_05485</name>
</gene>
<comment type="caution">
    <text evidence="6">The sequence shown here is derived from an EMBL/GenBank/DDBJ whole genome shotgun (WGS) entry which is preliminary data.</text>
</comment>
<dbReference type="PANTHER" id="PTHR45586">
    <property type="entry name" value="TPR REPEAT-CONTAINING PROTEIN PA4667"/>
    <property type="match status" value="1"/>
</dbReference>
<protein>
    <recommendedName>
        <fullName evidence="5">Periplasmic copper-binding protein NosD beta helix domain-containing protein</fullName>
    </recommendedName>
</protein>
<organism evidence="6 7">
    <name type="scientific">Thermodesulfovibrio aggregans</name>
    <dbReference type="NCBI Taxonomy" id="86166"/>
    <lineage>
        <taxon>Bacteria</taxon>
        <taxon>Pseudomonadati</taxon>
        <taxon>Nitrospirota</taxon>
        <taxon>Thermodesulfovibrionia</taxon>
        <taxon>Thermodesulfovibrionales</taxon>
        <taxon>Thermodesulfovibrionaceae</taxon>
        <taxon>Thermodesulfovibrio</taxon>
    </lineage>
</organism>
<dbReference type="SUPFAM" id="SSF49265">
    <property type="entry name" value="Fibronectin type III"/>
    <property type="match status" value="1"/>
</dbReference>
<dbReference type="InterPro" id="IPR011990">
    <property type="entry name" value="TPR-like_helical_dom_sf"/>
</dbReference>
<dbReference type="Gene3D" id="1.25.40.10">
    <property type="entry name" value="Tetratricopeptide repeat domain"/>
    <property type="match status" value="1"/>
</dbReference>
<keyword evidence="1" id="KW-0677">Repeat</keyword>
<evidence type="ECO:0000313" key="7">
    <source>
        <dbReference type="Proteomes" id="UP000242288"/>
    </source>
</evidence>
<feature type="signal peptide" evidence="4">
    <location>
        <begin position="1"/>
        <end position="20"/>
    </location>
</feature>
<accession>A0A2J6WIE7</accession>
<dbReference type="InterPro" id="IPR011050">
    <property type="entry name" value="Pectin_lyase_fold/virulence"/>
</dbReference>
<evidence type="ECO:0000313" key="6">
    <source>
        <dbReference type="EMBL" id="PMP70166.1"/>
    </source>
</evidence>
<dbReference type="EMBL" id="PNIO01000046">
    <property type="protein sequence ID" value="PMP70166.1"/>
    <property type="molecule type" value="Genomic_DNA"/>
</dbReference>
<dbReference type="PANTHER" id="PTHR45586:SF1">
    <property type="entry name" value="LIPOPOLYSACCHARIDE ASSEMBLY PROTEIN B"/>
    <property type="match status" value="1"/>
</dbReference>
<feature type="domain" description="Periplasmic copper-binding protein NosD beta helix" evidence="5">
    <location>
        <begin position="477"/>
        <end position="601"/>
    </location>
</feature>
<dbReference type="Pfam" id="PF13181">
    <property type="entry name" value="TPR_8"/>
    <property type="match status" value="1"/>
</dbReference>
<dbReference type="InterPro" id="IPR013783">
    <property type="entry name" value="Ig-like_fold"/>
</dbReference>
<reference evidence="6 7" key="1">
    <citation type="submission" date="2018-01" db="EMBL/GenBank/DDBJ databases">
        <title>Metagenomic assembled genomes from two thermal pools in the Uzon Caldera, Kamchatka, Russia.</title>
        <authorList>
            <person name="Wilkins L."/>
            <person name="Ettinger C."/>
        </authorList>
    </citation>
    <scope>NUCLEOTIDE SEQUENCE [LARGE SCALE GENOMIC DNA]</scope>
    <source>
        <strain evidence="6">ZAV-04</strain>
    </source>
</reference>
<feature type="repeat" description="TPR" evidence="3">
    <location>
        <begin position="645"/>
        <end position="678"/>
    </location>
</feature>
<feature type="chain" id="PRO_5014349890" description="Periplasmic copper-binding protein NosD beta helix domain-containing protein" evidence="4">
    <location>
        <begin position="21"/>
        <end position="758"/>
    </location>
</feature>
<evidence type="ECO:0000256" key="3">
    <source>
        <dbReference type="PROSITE-ProRule" id="PRU00339"/>
    </source>
</evidence>
<evidence type="ECO:0000256" key="4">
    <source>
        <dbReference type="SAM" id="SignalP"/>
    </source>
</evidence>